<gene>
    <name evidence="2" type="ORF">GGR04_000812</name>
</gene>
<sequence>MSNLDTGPYEEGQIAASEGERISANPYEKGTDEFDLWREGFRAHEDTDDDEDFDE</sequence>
<feature type="region of interest" description="Disordered" evidence="1">
    <location>
        <begin position="1"/>
        <end position="55"/>
    </location>
</feature>
<accession>A0A7W6H2F4</accession>
<dbReference type="RefSeq" id="WP_183198087.1">
    <property type="nucleotide sequence ID" value="NZ_JACIEK010000001.1"/>
</dbReference>
<proteinExistence type="predicted"/>
<feature type="compositionally biased region" description="Basic and acidic residues" evidence="1">
    <location>
        <begin position="29"/>
        <end position="45"/>
    </location>
</feature>
<evidence type="ECO:0000313" key="2">
    <source>
        <dbReference type="EMBL" id="MBB3996991.1"/>
    </source>
</evidence>
<dbReference type="Proteomes" id="UP000542776">
    <property type="component" value="Unassembled WGS sequence"/>
</dbReference>
<protein>
    <submittedName>
        <fullName evidence="2">Uncharacterized protein</fullName>
    </submittedName>
</protein>
<dbReference type="EMBL" id="JACIEK010000001">
    <property type="protein sequence ID" value="MBB3996991.1"/>
    <property type="molecule type" value="Genomic_DNA"/>
</dbReference>
<feature type="compositionally biased region" description="Acidic residues" evidence="1">
    <location>
        <begin position="46"/>
        <end position="55"/>
    </location>
</feature>
<organism evidence="2 3">
    <name type="scientific">Aureimonas pseudogalii</name>
    <dbReference type="NCBI Taxonomy" id="1744844"/>
    <lineage>
        <taxon>Bacteria</taxon>
        <taxon>Pseudomonadati</taxon>
        <taxon>Pseudomonadota</taxon>
        <taxon>Alphaproteobacteria</taxon>
        <taxon>Hyphomicrobiales</taxon>
        <taxon>Aurantimonadaceae</taxon>
        <taxon>Aureimonas</taxon>
    </lineage>
</organism>
<keyword evidence="3" id="KW-1185">Reference proteome</keyword>
<comment type="caution">
    <text evidence="2">The sequence shown here is derived from an EMBL/GenBank/DDBJ whole genome shotgun (WGS) entry which is preliminary data.</text>
</comment>
<evidence type="ECO:0000256" key="1">
    <source>
        <dbReference type="SAM" id="MobiDB-lite"/>
    </source>
</evidence>
<dbReference type="AlphaFoldDB" id="A0A7W6H2F4"/>
<reference evidence="2 3" key="1">
    <citation type="submission" date="2020-08" db="EMBL/GenBank/DDBJ databases">
        <title>Genomic Encyclopedia of Type Strains, Phase IV (KMG-IV): sequencing the most valuable type-strain genomes for metagenomic binning, comparative biology and taxonomic classification.</title>
        <authorList>
            <person name="Goeker M."/>
        </authorList>
    </citation>
    <scope>NUCLEOTIDE SEQUENCE [LARGE SCALE GENOMIC DNA]</scope>
    <source>
        <strain evidence="2 3">DSM 102238</strain>
    </source>
</reference>
<name>A0A7W6H2F4_9HYPH</name>
<evidence type="ECO:0000313" key="3">
    <source>
        <dbReference type="Proteomes" id="UP000542776"/>
    </source>
</evidence>